<evidence type="ECO:0000313" key="1">
    <source>
        <dbReference type="EMBL" id="KAH3697662.1"/>
    </source>
</evidence>
<comment type="caution">
    <text evidence="1">The sequence shown here is derived from an EMBL/GenBank/DDBJ whole genome shotgun (WGS) entry which is preliminary data.</text>
</comment>
<evidence type="ECO:0000313" key="2">
    <source>
        <dbReference type="Proteomes" id="UP000828390"/>
    </source>
</evidence>
<protein>
    <submittedName>
        <fullName evidence="1">Uncharacterized protein</fullName>
    </submittedName>
</protein>
<gene>
    <name evidence="1" type="ORF">DPMN_085167</name>
</gene>
<dbReference type="Proteomes" id="UP000828390">
    <property type="component" value="Unassembled WGS sequence"/>
</dbReference>
<sequence length="50" mass="5449">MDLSTCATSEVPDQTAHLLSLVCSHADRYKVTQGFVVPSSDSEARDQPVR</sequence>
<keyword evidence="2" id="KW-1185">Reference proteome</keyword>
<reference evidence="1" key="1">
    <citation type="journal article" date="2019" name="bioRxiv">
        <title>The Genome of the Zebra Mussel, Dreissena polymorpha: A Resource for Invasive Species Research.</title>
        <authorList>
            <person name="McCartney M.A."/>
            <person name="Auch B."/>
            <person name="Kono T."/>
            <person name="Mallez S."/>
            <person name="Zhang Y."/>
            <person name="Obille A."/>
            <person name="Becker A."/>
            <person name="Abrahante J.E."/>
            <person name="Garbe J."/>
            <person name="Badalamenti J.P."/>
            <person name="Herman A."/>
            <person name="Mangelson H."/>
            <person name="Liachko I."/>
            <person name="Sullivan S."/>
            <person name="Sone E.D."/>
            <person name="Koren S."/>
            <person name="Silverstein K.A.T."/>
            <person name="Beckman K.B."/>
            <person name="Gohl D.M."/>
        </authorList>
    </citation>
    <scope>NUCLEOTIDE SEQUENCE</scope>
    <source>
        <strain evidence="1">Duluth1</strain>
        <tissue evidence="1">Whole animal</tissue>
    </source>
</reference>
<dbReference type="EMBL" id="JAIWYP010000016">
    <property type="protein sequence ID" value="KAH3697662.1"/>
    <property type="molecule type" value="Genomic_DNA"/>
</dbReference>
<name>A0A9D3YD58_DREPO</name>
<organism evidence="1 2">
    <name type="scientific">Dreissena polymorpha</name>
    <name type="common">Zebra mussel</name>
    <name type="synonym">Mytilus polymorpha</name>
    <dbReference type="NCBI Taxonomy" id="45954"/>
    <lineage>
        <taxon>Eukaryota</taxon>
        <taxon>Metazoa</taxon>
        <taxon>Spiralia</taxon>
        <taxon>Lophotrochozoa</taxon>
        <taxon>Mollusca</taxon>
        <taxon>Bivalvia</taxon>
        <taxon>Autobranchia</taxon>
        <taxon>Heteroconchia</taxon>
        <taxon>Euheterodonta</taxon>
        <taxon>Imparidentia</taxon>
        <taxon>Neoheterodontei</taxon>
        <taxon>Myida</taxon>
        <taxon>Dreissenoidea</taxon>
        <taxon>Dreissenidae</taxon>
        <taxon>Dreissena</taxon>
    </lineage>
</organism>
<dbReference type="AlphaFoldDB" id="A0A9D3YD58"/>
<proteinExistence type="predicted"/>
<reference evidence="1" key="2">
    <citation type="submission" date="2020-11" db="EMBL/GenBank/DDBJ databases">
        <authorList>
            <person name="McCartney M.A."/>
            <person name="Auch B."/>
            <person name="Kono T."/>
            <person name="Mallez S."/>
            <person name="Becker A."/>
            <person name="Gohl D.M."/>
            <person name="Silverstein K.A.T."/>
            <person name="Koren S."/>
            <person name="Bechman K.B."/>
            <person name="Herman A."/>
            <person name="Abrahante J.E."/>
            <person name="Garbe J."/>
        </authorList>
    </citation>
    <scope>NUCLEOTIDE SEQUENCE</scope>
    <source>
        <strain evidence="1">Duluth1</strain>
        <tissue evidence="1">Whole animal</tissue>
    </source>
</reference>
<accession>A0A9D3YD58</accession>